<keyword evidence="1" id="KW-0472">Membrane</keyword>
<gene>
    <name evidence="2" type="ORF">B0T26DRAFT_756030</name>
</gene>
<dbReference type="Proteomes" id="UP001172101">
    <property type="component" value="Unassembled WGS sequence"/>
</dbReference>
<reference evidence="2" key="1">
    <citation type="submission" date="2023-06" db="EMBL/GenBank/DDBJ databases">
        <title>Genome-scale phylogeny and comparative genomics of the fungal order Sordariales.</title>
        <authorList>
            <consortium name="Lawrence Berkeley National Laboratory"/>
            <person name="Hensen N."/>
            <person name="Bonometti L."/>
            <person name="Westerberg I."/>
            <person name="Brannstrom I.O."/>
            <person name="Guillou S."/>
            <person name="Cros-Aarteil S."/>
            <person name="Calhoun S."/>
            <person name="Haridas S."/>
            <person name="Kuo A."/>
            <person name="Mondo S."/>
            <person name="Pangilinan J."/>
            <person name="Riley R."/>
            <person name="LaButti K."/>
            <person name="Andreopoulos B."/>
            <person name="Lipzen A."/>
            <person name="Chen C."/>
            <person name="Yanf M."/>
            <person name="Daum C."/>
            <person name="Ng V."/>
            <person name="Clum A."/>
            <person name="Steindorff A."/>
            <person name="Ohm R."/>
            <person name="Martin F."/>
            <person name="Silar P."/>
            <person name="Natvig D."/>
            <person name="Lalanne C."/>
            <person name="Gautier V."/>
            <person name="Ament-velasquez S.L."/>
            <person name="Kruys A."/>
            <person name="Hutchinson M.I."/>
            <person name="Powell A.J."/>
            <person name="Barry K."/>
            <person name="Miller A.N."/>
            <person name="Grigoriev I.V."/>
            <person name="Debuchy R."/>
            <person name="Gladieux P."/>
            <person name="Thoren M.H."/>
            <person name="Johannesson H."/>
        </authorList>
    </citation>
    <scope>NUCLEOTIDE SEQUENCE</scope>
    <source>
        <strain evidence="2">SMH2392-1A</strain>
    </source>
</reference>
<accession>A0AA40A002</accession>
<evidence type="ECO:0000256" key="1">
    <source>
        <dbReference type="SAM" id="Phobius"/>
    </source>
</evidence>
<comment type="caution">
    <text evidence="2">The sequence shown here is derived from an EMBL/GenBank/DDBJ whole genome shotgun (WGS) entry which is preliminary data.</text>
</comment>
<feature type="transmembrane region" description="Helical" evidence="1">
    <location>
        <begin position="12"/>
        <end position="30"/>
    </location>
</feature>
<dbReference type="GeneID" id="85329306"/>
<organism evidence="2 3">
    <name type="scientific">Lasiosphaeria miniovina</name>
    <dbReference type="NCBI Taxonomy" id="1954250"/>
    <lineage>
        <taxon>Eukaryota</taxon>
        <taxon>Fungi</taxon>
        <taxon>Dikarya</taxon>
        <taxon>Ascomycota</taxon>
        <taxon>Pezizomycotina</taxon>
        <taxon>Sordariomycetes</taxon>
        <taxon>Sordariomycetidae</taxon>
        <taxon>Sordariales</taxon>
        <taxon>Lasiosphaeriaceae</taxon>
        <taxon>Lasiosphaeria</taxon>
    </lineage>
</organism>
<keyword evidence="1" id="KW-1133">Transmembrane helix</keyword>
<keyword evidence="1" id="KW-0812">Transmembrane</keyword>
<protein>
    <submittedName>
        <fullName evidence="2">Uncharacterized protein</fullName>
    </submittedName>
</protein>
<dbReference type="AlphaFoldDB" id="A0AA40A002"/>
<evidence type="ECO:0000313" key="2">
    <source>
        <dbReference type="EMBL" id="KAK0706539.1"/>
    </source>
</evidence>
<name>A0AA40A002_9PEZI</name>
<dbReference type="RefSeq" id="XP_060291633.1">
    <property type="nucleotide sequence ID" value="XM_060446036.1"/>
</dbReference>
<dbReference type="EMBL" id="JAUIRO010000007">
    <property type="protein sequence ID" value="KAK0706539.1"/>
    <property type="molecule type" value="Genomic_DNA"/>
</dbReference>
<evidence type="ECO:0000313" key="3">
    <source>
        <dbReference type="Proteomes" id="UP001172101"/>
    </source>
</evidence>
<keyword evidence="3" id="KW-1185">Reference proteome</keyword>
<proteinExistence type="predicted"/>
<sequence length="76" mass="8286">MTSITIKTQFPSVLFLFIVFMTFSGFAVAIDPVEAILDFGSHIAREAASKFWEWVSSGEAPDDIVDVVTTVADVLS</sequence>